<feature type="domain" description="DAGKc" evidence="1">
    <location>
        <begin position="2"/>
        <end position="132"/>
    </location>
</feature>
<dbReference type="PANTHER" id="PTHR12358:SF54">
    <property type="entry name" value="SPHINGOSINE KINASE RELATED PROTEIN"/>
    <property type="match status" value="1"/>
</dbReference>
<evidence type="ECO:0000259" key="1">
    <source>
        <dbReference type="PROSITE" id="PS50146"/>
    </source>
</evidence>
<dbReference type="SMART" id="SM00046">
    <property type="entry name" value="DAGKc"/>
    <property type="match status" value="1"/>
</dbReference>
<dbReference type="Gene3D" id="2.60.200.40">
    <property type="match status" value="1"/>
</dbReference>
<proteinExistence type="predicted"/>
<dbReference type="KEGG" id="lit:FPZ52_18250"/>
<dbReference type="SUPFAM" id="SSF111331">
    <property type="entry name" value="NAD kinase/diacylglycerol kinase-like"/>
    <property type="match status" value="1"/>
</dbReference>
<dbReference type="PROSITE" id="PS50146">
    <property type="entry name" value="DAGK"/>
    <property type="match status" value="1"/>
</dbReference>
<dbReference type="InterPro" id="IPR017438">
    <property type="entry name" value="ATP-NAD_kinase_N"/>
</dbReference>
<geneLocation type="plasmid" evidence="2 3">
    <name>unnamed4</name>
</geneLocation>
<keyword evidence="3" id="KW-1185">Reference proteome</keyword>
<dbReference type="Proteomes" id="UP000318483">
    <property type="component" value="Plasmid unnamed4"/>
</dbReference>
<protein>
    <submittedName>
        <fullName evidence="2">Diacylglycerol O-acyltransferase</fullName>
    </submittedName>
</protein>
<evidence type="ECO:0000313" key="3">
    <source>
        <dbReference type="Proteomes" id="UP000318483"/>
    </source>
</evidence>
<dbReference type="InterPro" id="IPR050187">
    <property type="entry name" value="Lipid_Phosphate_FormReg"/>
</dbReference>
<dbReference type="RefSeq" id="WP_146367027.1">
    <property type="nucleotide sequence ID" value="NZ_CP042265.1"/>
</dbReference>
<accession>A0A5B8J1F7</accession>
<dbReference type="AlphaFoldDB" id="A0A5B8J1F7"/>
<dbReference type="Pfam" id="PF00781">
    <property type="entry name" value="DAGK_cat"/>
    <property type="match status" value="1"/>
</dbReference>
<dbReference type="GO" id="GO:0016746">
    <property type="term" value="F:acyltransferase activity"/>
    <property type="evidence" value="ECO:0007669"/>
    <property type="project" value="UniProtKB-KW"/>
</dbReference>
<organism evidence="2 3">
    <name type="scientific">Qingshengfaniella alkalisoli</name>
    <dbReference type="NCBI Taxonomy" id="2599296"/>
    <lineage>
        <taxon>Bacteria</taxon>
        <taxon>Pseudomonadati</taxon>
        <taxon>Pseudomonadota</taxon>
        <taxon>Alphaproteobacteria</taxon>
        <taxon>Rhodobacterales</taxon>
        <taxon>Paracoccaceae</taxon>
        <taxon>Qingshengfaniella</taxon>
    </lineage>
</organism>
<dbReference type="OrthoDB" id="9815110at2"/>
<keyword evidence="2" id="KW-0808">Transferase</keyword>
<name>A0A5B8J1F7_9RHOB</name>
<dbReference type="GO" id="GO:0016301">
    <property type="term" value="F:kinase activity"/>
    <property type="evidence" value="ECO:0007669"/>
    <property type="project" value="InterPro"/>
</dbReference>
<gene>
    <name evidence="2" type="ORF">FPZ52_18250</name>
</gene>
<evidence type="ECO:0000313" key="2">
    <source>
        <dbReference type="EMBL" id="QDY71613.1"/>
    </source>
</evidence>
<keyword evidence="2" id="KW-0614">Plasmid</keyword>
<dbReference type="InterPro" id="IPR001206">
    <property type="entry name" value="Diacylglycerol_kinase_cat_dom"/>
</dbReference>
<reference evidence="2 3" key="1">
    <citation type="submission" date="2019-07" db="EMBL/GenBank/DDBJ databases">
        <title>Litoreibacter alkalisoli sp. nov., isolated from saline-alkaline soil.</title>
        <authorList>
            <person name="Wang S."/>
            <person name="Xu L."/>
            <person name="Xing Y.-T."/>
            <person name="Sun J.-Q."/>
        </authorList>
    </citation>
    <scope>NUCLEOTIDE SEQUENCE [LARGE SCALE GENOMIC DNA]</scope>
    <source>
        <strain evidence="2 3">LN3S51</strain>
        <plasmid evidence="2 3">unnamed4</plasmid>
    </source>
</reference>
<keyword evidence="2" id="KW-0012">Acyltransferase</keyword>
<dbReference type="Gene3D" id="3.40.50.10330">
    <property type="entry name" value="Probable inorganic polyphosphate/atp-NAD kinase, domain 1"/>
    <property type="match status" value="1"/>
</dbReference>
<dbReference type="EMBL" id="CP042265">
    <property type="protein sequence ID" value="QDY71613.1"/>
    <property type="molecule type" value="Genomic_DNA"/>
</dbReference>
<dbReference type="InterPro" id="IPR016064">
    <property type="entry name" value="NAD/diacylglycerol_kinase_sf"/>
</dbReference>
<sequence>MVTKPDICVILNAGSGKRDAVDSPRLIRNAFSSHKKPYVLKQIRKGSDLVDAAESAVEEGYKTVVAAGGDGTICAVASAVCKSQAQLGIIPLGTFNYFARSLGIPDDVDAAVDVMLNGSHRTVPVALINDRVFLNNASLGAYPAILRNRENVYKRWGRSRVAAYWSVLKTLLTLRKPLMLQLSIGQDSFSYRTPLVFAVNNAFQLDQIGLEGRDDIADGRMVLFVAPDSGRWGMLKHAIALATGTAEKNRDFLVHAADEVRISTGRRARNVACDGERARMPEPMTLKVNREGLNVMVPRARADGVR</sequence>
<dbReference type="PANTHER" id="PTHR12358">
    <property type="entry name" value="SPHINGOSINE KINASE"/>
    <property type="match status" value="1"/>
</dbReference>